<dbReference type="GO" id="GO:0000160">
    <property type="term" value="P:phosphorelay signal transduction system"/>
    <property type="evidence" value="ECO:0007669"/>
    <property type="project" value="UniProtKB-KW"/>
</dbReference>
<feature type="transmembrane region" description="Helical" evidence="6">
    <location>
        <begin position="46"/>
        <end position="66"/>
    </location>
</feature>
<evidence type="ECO:0000256" key="6">
    <source>
        <dbReference type="SAM" id="Phobius"/>
    </source>
</evidence>
<evidence type="ECO:0000256" key="5">
    <source>
        <dbReference type="ARBA" id="ARBA00023012"/>
    </source>
</evidence>
<keyword evidence="6" id="KW-1133">Transmembrane helix</keyword>
<keyword evidence="6" id="KW-0472">Membrane</keyword>
<dbReference type="GO" id="GO:0004673">
    <property type="term" value="F:protein histidine kinase activity"/>
    <property type="evidence" value="ECO:0007669"/>
    <property type="project" value="UniProtKB-EC"/>
</dbReference>
<dbReference type="InterPro" id="IPR050736">
    <property type="entry name" value="Sensor_HK_Regulatory"/>
</dbReference>
<accession>A0A1F6D8Q7</accession>
<feature type="transmembrane region" description="Helical" evidence="6">
    <location>
        <begin position="244"/>
        <end position="260"/>
    </location>
</feature>
<gene>
    <name evidence="8" type="ORF">A2853_00480</name>
</gene>
<evidence type="ECO:0000256" key="1">
    <source>
        <dbReference type="ARBA" id="ARBA00000085"/>
    </source>
</evidence>
<dbReference type="AlphaFoldDB" id="A0A1F6D8Q7"/>
<feature type="transmembrane region" description="Helical" evidence="6">
    <location>
        <begin position="181"/>
        <end position="201"/>
    </location>
</feature>
<dbReference type="Pfam" id="PF02518">
    <property type="entry name" value="HATPase_c"/>
    <property type="match status" value="1"/>
</dbReference>
<reference evidence="8 9" key="1">
    <citation type="journal article" date="2016" name="Nat. Commun.">
        <title>Thousands of microbial genomes shed light on interconnected biogeochemical processes in an aquifer system.</title>
        <authorList>
            <person name="Anantharaman K."/>
            <person name="Brown C.T."/>
            <person name="Hug L.A."/>
            <person name="Sharon I."/>
            <person name="Castelle C.J."/>
            <person name="Probst A.J."/>
            <person name="Thomas B.C."/>
            <person name="Singh A."/>
            <person name="Wilkins M.J."/>
            <person name="Karaoz U."/>
            <person name="Brodie E.L."/>
            <person name="Williams K.H."/>
            <person name="Hubbard S.S."/>
            <person name="Banfield J.F."/>
        </authorList>
    </citation>
    <scope>NUCLEOTIDE SEQUENCE [LARGE SCALE GENOMIC DNA]</scope>
</reference>
<protein>
    <recommendedName>
        <fullName evidence="2">histidine kinase</fullName>
        <ecNumber evidence="2">2.7.13.3</ecNumber>
    </recommendedName>
</protein>
<dbReference type="InterPro" id="IPR005467">
    <property type="entry name" value="His_kinase_dom"/>
</dbReference>
<proteinExistence type="predicted"/>
<evidence type="ECO:0000256" key="3">
    <source>
        <dbReference type="ARBA" id="ARBA00022679"/>
    </source>
</evidence>
<dbReference type="InterPro" id="IPR003594">
    <property type="entry name" value="HATPase_dom"/>
</dbReference>
<dbReference type="SUPFAM" id="SSF55874">
    <property type="entry name" value="ATPase domain of HSP90 chaperone/DNA topoisomerase II/histidine kinase"/>
    <property type="match status" value="1"/>
</dbReference>
<evidence type="ECO:0000313" key="9">
    <source>
        <dbReference type="Proteomes" id="UP000177958"/>
    </source>
</evidence>
<keyword evidence="6" id="KW-0812">Transmembrane</keyword>
<dbReference type="Proteomes" id="UP000177958">
    <property type="component" value="Unassembled WGS sequence"/>
</dbReference>
<dbReference type="EMBL" id="MFKX01000010">
    <property type="protein sequence ID" value="OGG57834.1"/>
    <property type="molecule type" value="Genomic_DNA"/>
</dbReference>
<dbReference type="PANTHER" id="PTHR43711:SF1">
    <property type="entry name" value="HISTIDINE KINASE 1"/>
    <property type="match status" value="1"/>
</dbReference>
<keyword evidence="5" id="KW-0902">Two-component regulatory system</keyword>
<comment type="catalytic activity">
    <reaction evidence="1">
        <text>ATP + protein L-histidine = ADP + protein N-phospho-L-histidine.</text>
        <dbReference type="EC" id="2.7.13.3"/>
    </reaction>
</comment>
<evidence type="ECO:0000313" key="8">
    <source>
        <dbReference type="EMBL" id="OGG57834.1"/>
    </source>
</evidence>
<sequence>MDLNTCFATTDIYRNLALYSHLIPALASVVLGIFAYMRAADRQKAAYFFTFSIAFALWLVSDMLLWTQDSYYLVAAFWNSMDLIEVVFFLLLFGFVCIDLFPEREPMLLKPFIVIAALIPFIATLFGDTLNMQQAVCEMTESTFLSNYKLWLEMIVLAATFCIGVVRIAQVSSGWSERIRIALITLSVFLFMGVFAGTEYFATTTGIFEVNLYALFTLPVFVLSLTIAITSYGTFRLGDTAIKALFYVFLILAGTQFFFVNDMTGFLLAAMSFVVVLTLGIMLFRSNEREIAARHEIERQEKALEIANKQQEGLLHFISHEVKGYLTESEAGFASIAEGDWGETPPKLKEMSQNALASVRRGVRTVMEILDASNLKKGTVSYKKQSFDLKAAVLDIVEHLKRYADEKGLAINVSIGDGRYTMEGDEEKIRQHVIRNLIDNAIKYTPKGTIDVKLTDGAKLLFSVKDSGVGVTPEDMKNLFTEGGHGKDSLKVNVHSTGYGLYIAKQIVDAHGGKVWAESLGQGKGSTFIVEFPAT</sequence>
<dbReference type="SMART" id="SM00387">
    <property type="entry name" value="HATPase_c"/>
    <property type="match status" value="1"/>
</dbReference>
<evidence type="ECO:0000256" key="2">
    <source>
        <dbReference type="ARBA" id="ARBA00012438"/>
    </source>
</evidence>
<feature type="transmembrane region" description="Helical" evidence="6">
    <location>
        <begin position="12"/>
        <end position="34"/>
    </location>
</feature>
<dbReference type="InterPro" id="IPR004358">
    <property type="entry name" value="Sig_transdc_His_kin-like_C"/>
</dbReference>
<evidence type="ECO:0000259" key="7">
    <source>
        <dbReference type="PROSITE" id="PS50109"/>
    </source>
</evidence>
<dbReference type="EC" id="2.7.13.3" evidence="2"/>
<keyword evidence="4" id="KW-0418">Kinase</keyword>
<comment type="caution">
    <text evidence="8">The sequence shown here is derived from an EMBL/GenBank/DDBJ whole genome shotgun (WGS) entry which is preliminary data.</text>
</comment>
<feature type="transmembrane region" description="Helical" evidence="6">
    <location>
        <begin position="72"/>
        <end position="96"/>
    </location>
</feature>
<dbReference type="PANTHER" id="PTHR43711">
    <property type="entry name" value="TWO-COMPONENT HISTIDINE KINASE"/>
    <property type="match status" value="1"/>
</dbReference>
<dbReference type="PROSITE" id="PS50109">
    <property type="entry name" value="HIS_KIN"/>
    <property type="match status" value="1"/>
</dbReference>
<name>A0A1F6D8Q7_9BACT</name>
<feature type="transmembrane region" description="Helical" evidence="6">
    <location>
        <begin position="213"/>
        <end position="232"/>
    </location>
</feature>
<keyword evidence="3" id="KW-0808">Transferase</keyword>
<dbReference type="CDD" id="cd00075">
    <property type="entry name" value="HATPase"/>
    <property type="match status" value="1"/>
</dbReference>
<feature type="transmembrane region" description="Helical" evidence="6">
    <location>
        <begin position="266"/>
        <end position="284"/>
    </location>
</feature>
<dbReference type="Gene3D" id="3.30.565.10">
    <property type="entry name" value="Histidine kinase-like ATPase, C-terminal domain"/>
    <property type="match status" value="1"/>
</dbReference>
<organism evidence="8 9">
    <name type="scientific">Candidatus Kaiserbacteria bacterium RIFCSPHIGHO2_01_FULL_55_17</name>
    <dbReference type="NCBI Taxonomy" id="1798484"/>
    <lineage>
        <taxon>Bacteria</taxon>
        <taxon>Candidatus Kaiseribacteriota</taxon>
    </lineage>
</organism>
<dbReference type="PRINTS" id="PR00344">
    <property type="entry name" value="BCTRLSENSOR"/>
</dbReference>
<feature type="domain" description="Histidine kinase" evidence="7">
    <location>
        <begin position="317"/>
        <end position="535"/>
    </location>
</feature>
<dbReference type="InterPro" id="IPR036890">
    <property type="entry name" value="HATPase_C_sf"/>
</dbReference>
<feature type="transmembrane region" description="Helical" evidence="6">
    <location>
        <begin position="108"/>
        <end position="130"/>
    </location>
</feature>
<dbReference type="Gene3D" id="1.10.287.130">
    <property type="match status" value="1"/>
</dbReference>
<evidence type="ECO:0000256" key="4">
    <source>
        <dbReference type="ARBA" id="ARBA00022777"/>
    </source>
</evidence>
<feature type="transmembrane region" description="Helical" evidence="6">
    <location>
        <begin position="150"/>
        <end position="169"/>
    </location>
</feature>